<name>A0A0W8E390_9ZZZZ</name>
<evidence type="ECO:0000313" key="2">
    <source>
        <dbReference type="EMBL" id="KUG03070.1"/>
    </source>
</evidence>
<dbReference type="PANTHER" id="PTHR43475">
    <property type="entry name" value="METHYLTHIORIBOSE-1-PHOSPHATE ISOMERASE"/>
    <property type="match status" value="1"/>
</dbReference>
<dbReference type="InterPro" id="IPR037171">
    <property type="entry name" value="NagB/RpiA_transferase-like"/>
</dbReference>
<dbReference type="Gene3D" id="3.40.50.10470">
    <property type="entry name" value="Translation initiation factor eif-2b, domain 2"/>
    <property type="match status" value="1"/>
</dbReference>
<comment type="caution">
    <text evidence="2">The sequence shown here is derived from an EMBL/GenBank/DDBJ whole genome shotgun (WGS) entry which is preliminary data.</text>
</comment>
<dbReference type="PANTHER" id="PTHR43475:SF1">
    <property type="entry name" value="METHYLTHIORIBOSE-1-PHOSPHATE ISOMERASE"/>
    <property type="match status" value="1"/>
</dbReference>
<organism evidence="2">
    <name type="scientific">hydrocarbon metagenome</name>
    <dbReference type="NCBI Taxonomy" id="938273"/>
    <lineage>
        <taxon>unclassified sequences</taxon>
        <taxon>metagenomes</taxon>
        <taxon>ecological metagenomes</taxon>
    </lineage>
</organism>
<dbReference type="FunFam" id="3.40.50.10470:FF:000006">
    <property type="entry name" value="Methylthioribose-1-phosphate isomerase"/>
    <property type="match status" value="1"/>
</dbReference>
<dbReference type="NCBIfam" id="TIGR00524">
    <property type="entry name" value="eIF-2B_rel"/>
    <property type="match status" value="1"/>
</dbReference>
<protein>
    <submittedName>
        <fullName evidence="2">Methylthioribose-1-phosphate isomerase</fullName>
        <ecNumber evidence="2">5.3.1.23</ecNumber>
    </submittedName>
</protein>
<dbReference type="GO" id="GO:0046523">
    <property type="term" value="F:S-methyl-5-thioribose-1-phosphate isomerase activity"/>
    <property type="evidence" value="ECO:0007669"/>
    <property type="project" value="UniProtKB-EC"/>
</dbReference>
<evidence type="ECO:0000256" key="1">
    <source>
        <dbReference type="ARBA" id="ARBA00023235"/>
    </source>
</evidence>
<dbReference type="NCBIfam" id="TIGR00512">
    <property type="entry name" value="salvage_mtnA"/>
    <property type="match status" value="1"/>
</dbReference>
<dbReference type="InterPro" id="IPR042529">
    <property type="entry name" value="IF_2B-like_C"/>
</dbReference>
<gene>
    <name evidence="2" type="ORF">ASZ90_019531</name>
</gene>
<dbReference type="HAMAP" id="MF_01678">
    <property type="entry name" value="Salvage_MtnA"/>
    <property type="match status" value="1"/>
</dbReference>
<dbReference type="GO" id="GO:0019509">
    <property type="term" value="P:L-methionine salvage from methylthioadenosine"/>
    <property type="evidence" value="ECO:0007669"/>
    <property type="project" value="TreeGrafter"/>
</dbReference>
<reference evidence="2" key="1">
    <citation type="journal article" date="2015" name="Proc. Natl. Acad. Sci. U.S.A.">
        <title>Networks of energetic and metabolic interactions define dynamics in microbial communities.</title>
        <authorList>
            <person name="Embree M."/>
            <person name="Liu J.K."/>
            <person name="Al-Bassam M.M."/>
            <person name="Zengler K."/>
        </authorList>
    </citation>
    <scope>NUCLEOTIDE SEQUENCE</scope>
</reference>
<proteinExistence type="inferred from homology"/>
<dbReference type="EC" id="5.3.1.23" evidence="2"/>
<dbReference type="NCBIfam" id="NF004326">
    <property type="entry name" value="PRK05720.1"/>
    <property type="match status" value="1"/>
</dbReference>
<dbReference type="InterPro" id="IPR027363">
    <property type="entry name" value="M1Pi_N"/>
</dbReference>
<dbReference type="InterPro" id="IPR000649">
    <property type="entry name" value="IF-2B-related"/>
</dbReference>
<dbReference type="Gene3D" id="1.20.120.420">
    <property type="entry name" value="translation initiation factor eif-2b, domain 1"/>
    <property type="match status" value="1"/>
</dbReference>
<dbReference type="InterPro" id="IPR011559">
    <property type="entry name" value="Initiation_fac_2B_a/b/d"/>
</dbReference>
<dbReference type="SUPFAM" id="SSF100950">
    <property type="entry name" value="NagB/RpiA/CoA transferase-like"/>
    <property type="match status" value="1"/>
</dbReference>
<dbReference type="Pfam" id="PF01008">
    <property type="entry name" value="IF-2B"/>
    <property type="match status" value="1"/>
</dbReference>
<accession>A0A0W8E390</accession>
<dbReference type="InterPro" id="IPR005251">
    <property type="entry name" value="IF-M1Pi"/>
</dbReference>
<sequence length="347" mass="38076">MIKTIYFEGNTVMLLDQSRLPEALAYERCKSSIQVAEAIKKLKVRGAPLIGVAAAFGLAMEINNYRGPAAGLDEHFRETKKLLASTRPTAVNLFWALERMERTYQANQHEDPIKIAQVLLDEAEKMFEEDININKAIGEYGQEIVEPESNIMTICNAGALATCGYGTALGVIRSAAGRGKLKRVWACETRPVLQGARLTVWELLQDHLPVSLITDSMAGYTMKLGHIDVVIVGADRIAANGDVANKIGTFSLAVLANYNHIPFYVAAPLSTVDLSIETGLSIPIEERHQDEVRQIAGSYMTVPEVEVFNPAFDVTPHDLISGIITEKGIIRPSYVHGLEKAKKDTRG</sequence>
<dbReference type="FunFam" id="1.20.120.420:FF:000003">
    <property type="entry name" value="Methylthioribose-1-phosphate isomerase"/>
    <property type="match status" value="1"/>
</dbReference>
<dbReference type="EMBL" id="LNQE01001895">
    <property type="protein sequence ID" value="KUG03070.1"/>
    <property type="molecule type" value="Genomic_DNA"/>
</dbReference>
<dbReference type="AlphaFoldDB" id="A0A0W8E390"/>
<keyword evidence="1 2" id="KW-0413">Isomerase</keyword>